<dbReference type="AlphaFoldDB" id="A0A377GX07"/>
<comment type="similarity">
    <text evidence="8">Belongs to the binding-protein-dependent transport system permease family.</text>
</comment>
<dbReference type="GO" id="GO:0022857">
    <property type="term" value="F:transmembrane transporter activity"/>
    <property type="evidence" value="ECO:0007669"/>
    <property type="project" value="InterPro"/>
</dbReference>
<feature type="transmembrane region" description="Helical" evidence="8">
    <location>
        <begin position="77"/>
        <end position="97"/>
    </location>
</feature>
<dbReference type="OrthoDB" id="9811552at2"/>
<protein>
    <submittedName>
        <fullName evidence="10">Inner membrane amino-acid ABC transporter permease protein yecS</fullName>
    </submittedName>
</protein>
<feature type="transmembrane region" description="Helical" evidence="8">
    <location>
        <begin position="176"/>
        <end position="199"/>
    </location>
</feature>
<dbReference type="InterPro" id="IPR043429">
    <property type="entry name" value="ArtM/GltK/GlnP/TcyL/YhdX-like"/>
</dbReference>
<evidence type="ECO:0000256" key="4">
    <source>
        <dbReference type="ARBA" id="ARBA00022692"/>
    </source>
</evidence>
<evidence type="ECO:0000256" key="8">
    <source>
        <dbReference type="RuleBase" id="RU363032"/>
    </source>
</evidence>
<evidence type="ECO:0000256" key="7">
    <source>
        <dbReference type="ARBA" id="ARBA00023136"/>
    </source>
</evidence>
<sequence length="208" mass="23123">MDSNVLFILQGLGLTVKLYIITMVFSLPLGVIISLGRISKNPLLSNGIQVYTWIFRGTPLLLQLFFVYYGLPVIGITLSPFTAAALTFVVNYTAYFCEIFRGSILGIDKGQYEAAKVLGMSYWQTMVRIIIPQALITALPPLGNEAIALIKDTSLISAIGMAEILRNSREIVTRDFSITPFIICAVIYLILSTIVVIFFERVEKKVMI</sequence>
<evidence type="ECO:0000259" key="9">
    <source>
        <dbReference type="PROSITE" id="PS50928"/>
    </source>
</evidence>
<reference evidence="10 11" key="1">
    <citation type="submission" date="2018-06" db="EMBL/GenBank/DDBJ databases">
        <authorList>
            <consortium name="Pathogen Informatics"/>
            <person name="Doyle S."/>
        </authorList>
    </citation>
    <scope>NUCLEOTIDE SEQUENCE [LARGE SCALE GENOMIC DNA]</scope>
    <source>
        <strain evidence="10 11">NCTC10723</strain>
    </source>
</reference>
<keyword evidence="7 8" id="KW-0472">Membrane</keyword>
<dbReference type="Proteomes" id="UP000255328">
    <property type="component" value="Unassembled WGS sequence"/>
</dbReference>
<keyword evidence="2 8" id="KW-0813">Transport</keyword>
<dbReference type="SUPFAM" id="SSF161098">
    <property type="entry name" value="MetI-like"/>
    <property type="match status" value="1"/>
</dbReference>
<feature type="transmembrane region" description="Helical" evidence="8">
    <location>
        <begin position="18"/>
        <end position="38"/>
    </location>
</feature>
<evidence type="ECO:0000256" key="3">
    <source>
        <dbReference type="ARBA" id="ARBA00022475"/>
    </source>
</evidence>
<dbReference type="InterPro" id="IPR010065">
    <property type="entry name" value="AA_ABC_transptr_permease_3TM"/>
</dbReference>
<dbReference type="NCBIfam" id="TIGR01726">
    <property type="entry name" value="HEQRo_perm_3TM"/>
    <property type="match status" value="1"/>
</dbReference>
<dbReference type="Gene3D" id="1.10.3720.10">
    <property type="entry name" value="MetI-like"/>
    <property type="match status" value="1"/>
</dbReference>
<evidence type="ECO:0000256" key="5">
    <source>
        <dbReference type="ARBA" id="ARBA00022970"/>
    </source>
</evidence>
<evidence type="ECO:0000256" key="6">
    <source>
        <dbReference type="ARBA" id="ARBA00022989"/>
    </source>
</evidence>
<keyword evidence="5" id="KW-0029">Amino-acid transport</keyword>
<evidence type="ECO:0000256" key="1">
    <source>
        <dbReference type="ARBA" id="ARBA00004651"/>
    </source>
</evidence>
<dbReference type="PROSITE" id="PS50928">
    <property type="entry name" value="ABC_TM1"/>
    <property type="match status" value="1"/>
</dbReference>
<dbReference type="PANTHER" id="PTHR30614">
    <property type="entry name" value="MEMBRANE COMPONENT OF AMINO ACID ABC TRANSPORTER"/>
    <property type="match status" value="1"/>
</dbReference>
<organism evidence="10 11">
    <name type="scientific">Fusobacterium necrogenes</name>
    <dbReference type="NCBI Taxonomy" id="858"/>
    <lineage>
        <taxon>Bacteria</taxon>
        <taxon>Fusobacteriati</taxon>
        <taxon>Fusobacteriota</taxon>
        <taxon>Fusobacteriia</taxon>
        <taxon>Fusobacteriales</taxon>
        <taxon>Fusobacteriaceae</taxon>
        <taxon>Fusobacterium</taxon>
    </lineage>
</organism>
<keyword evidence="4 8" id="KW-0812">Transmembrane</keyword>
<gene>
    <name evidence="10" type="primary">yecS</name>
    <name evidence="10" type="ORF">NCTC10723_00748</name>
</gene>
<dbReference type="CDD" id="cd06261">
    <property type="entry name" value="TM_PBP2"/>
    <property type="match status" value="1"/>
</dbReference>
<evidence type="ECO:0000313" key="10">
    <source>
        <dbReference type="EMBL" id="STO31302.1"/>
    </source>
</evidence>
<dbReference type="InterPro" id="IPR000515">
    <property type="entry name" value="MetI-like"/>
</dbReference>
<dbReference type="GO" id="GO:0006865">
    <property type="term" value="P:amino acid transport"/>
    <property type="evidence" value="ECO:0007669"/>
    <property type="project" value="UniProtKB-KW"/>
</dbReference>
<proteinExistence type="inferred from homology"/>
<dbReference type="FunFam" id="1.10.3720.10:FF:000006">
    <property type="entry name" value="Glutamate/aspartate ABC transporter, permease protein GltK"/>
    <property type="match status" value="1"/>
</dbReference>
<accession>A0A377GX07</accession>
<dbReference type="Pfam" id="PF00528">
    <property type="entry name" value="BPD_transp_1"/>
    <property type="match status" value="1"/>
</dbReference>
<dbReference type="GO" id="GO:0043190">
    <property type="term" value="C:ATP-binding cassette (ABC) transporter complex"/>
    <property type="evidence" value="ECO:0007669"/>
    <property type="project" value="InterPro"/>
</dbReference>
<evidence type="ECO:0000313" key="11">
    <source>
        <dbReference type="Proteomes" id="UP000255328"/>
    </source>
</evidence>
<evidence type="ECO:0000256" key="2">
    <source>
        <dbReference type="ARBA" id="ARBA00022448"/>
    </source>
</evidence>
<dbReference type="InterPro" id="IPR035906">
    <property type="entry name" value="MetI-like_sf"/>
</dbReference>
<dbReference type="PANTHER" id="PTHR30614:SF0">
    <property type="entry name" value="L-CYSTINE TRANSPORT SYSTEM PERMEASE PROTEIN TCYL"/>
    <property type="match status" value="1"/>
</dbReference>
<name>A0A377GX07_9FUSO</name>
<dbReference type="RefSeq" id="WP_115269494.1">
    <property type="nucleotide sequence ID" value="NZ_UGGU01000003.1"/>
</dbReference>
<comment type="subcellular location">
    <subcellularLocation>
        <location evidence="1 8">Cell membrane</location>
        <topology evidence="1 8">Multi-pass membrane protein</topology>
    </subcellularLocation>
</comment>
<keyword evidence="3" id="KW-1003">Cell membrane</keyword>
<keyword evidence="6 8" id="KW-1133">Transmembrane helix</keyword>
<keyword evidence="11" id="KW-1185">Reference proteome</keyword>
<feature type="domain" description="ABC transmembrane type-1" evidence="9">
    <location>
        <begin position="12"/>
        <end position="199"/>
    </location>
</feature>
<dbReference type="EMBL" id="UGGU01000003">
    <property type="protein sequence ID" value="STO31302.1"/>
    <property type="molecule type" value="Genomic_DNA"/>
</dbReference>